<dbReference type="OrthoDB" id="343296at2759"/>
<feature type="compositionally biased region" description="Basic residues" evidence="8">
    <location>
        <begin position="1"/>
        <end position="21"/>
    </location>
</feature>
<evidence type="ECO:0000256" key="6">
    <source>
        <dbReference type="ARBA" id="ARBA00049593"/>
    </source>
</evidence>
<keyword evidence="2" id="KW-0106">Calcium</keyword>
<dbReference type="Gene3D" id="1.10.238.10">
    <property type="entry name" value="EF-hand"/>
    <property type="match status" value="2"/>
</dbReference>
<sequence length="225" mass="25405">MPKKKGKSGKSKKGGKKKGKSSAKEGSKPAKADPMAPMFVQPPPRPGERLVELLKKNPVDEKEIHGYKMTNRILKQLTPQEIRDLLMVFELFDNNSDGYHGSAELRRAMRALGFKCSREEAKQLISDTSLKGKHMIDFPEFLEAVIDRQGDARDMYDEILKGFNMFDYEKTGAISLDGLKLACEDAGIKFTQKELEEMIEEADLNGDGKVDQSEFIRIMLQTNLF</sequence>
<dbReference type="PANTHER" id="PTHR23048">
    <property type="entry name" value="MYOSIN LIGHT CHAIN 1, 3"/>
    <property type="match status" value="1"/>
</dbReference>
<keyword evidence="3" id="KW-0518">Myosin</keyword>
<comment type="function">
    <text evidence="6">In molluscan muscle, calcium regulation is associated with myosin rather than with actin. Muscle myosin contains two types of light chains: the catalytic light chain, essential for ATPase activity, and the regulatory light chain, a calcium-binding protein responsible for Ca(2+) dependent binding and Ca(2+) dependent Mg-ATPase activity.</text>
</comment>
<protein>
    <recommendedName>
        <fullName evidence="7">Sulfhydryl light chain</fullName>
    </recommendedName>
</protein>
<dbReference type="PROSITE" id="PS50222">
    <property type="entry name" value="EF_HAND_2"/>
    <property type="match status" value="2"/>
</dbReference>
<gene>
    <name evidence="10" type="ORF">KP79_PYT21659</name>
</gene>
<keyword evidence="4" id="KW-0505">Motor protein</keyword>
<dbReference type="PROSITE" id="PS00018">
    <property type="entry name" value="EF_HAND_1"/>
    <property type="match status" value="1"/>
</dbReference>
<dbReference type="PANTHER" id="PTHR23048:SF59">
    <property type="entry name" value="EF-HAND SUPERFAMILY PROTEIN"/>
    <property type="match status" value="1"/>
</dbReference>
<evidence type="ECO:0000256" key="1">
    <source>
        <dbReference type="ARBA" id="ARBA00022737"/>
    </source>
</evidence>
<evidence type="ECO:0000313" key="10">
    <source>
        <dbReference type="EMBL" id="OWF40305.1"/>
    </source>
</evidence>
<reference evidence="10 11" key="1">
    <citation type="journal article" date="2017" name="Nat. Ecol. Evol.">
        <title>Scallop genome provides insights into evolution of bilaterian karyotype and development.</title>
        <authorList>
            <person name="Wang S."/>
            <person name="Zhang J."/>
            <person name="Jiao W."/>
            <person name="Li J."/>
            <person name="Xun X."/>
            <person name="Sun Y."/>
            <person name="Guo X."/>
            <person name="Huan P."/>
            <person name="Dong B."/>
            <person name="Zhang L."/>
            <person name="Hu X."/>
            <person name="Sun X."/>
            <person name="Wang J."/>
            <person name="Zhao C."/>
            <person name="Wang Y."/>
            <person name="Wang D."/>
            <person name="Huang X."/>
            <person name="Wang R."/>
            <person name="Lv J."/>
            <person name="Li Y."/>
            <person name="Zhang Z."/>
            <person name="Liu B."/>
            <person name="Lu W."/>
            <person name="Hui Y."/>
            <person name="Liang J."/>
            <person name="Zhou Z."/>
            <person name="Hou R."/>
            <person name="Li X."/>
            <person name="Liu Y."/>
            <person name="Li H."/>
            <person name="Ning X."/>
            <person name="Lin Y."/>
            <person name="Zhao L."/>
            <person name="Xing Q."/>
            <person name="Dou J."/>
            <person name="Li Y."/>
            <person name="Mao J."/>
            <person name="Guo H."/>
            <person name="Dou H."/>
            <person name="Li T."/>
            <person name="Mu C."/>
            <person name="Jiang W."/>
            <person name="Fu Q."/>
            <person name="Fu X."/>
            <person name="Miao Y."/>
            <person name="Liu J."/>
            <person name="Yu Q."/>
            <person name="Li R."/>
            <person name="Liao H."/>
            <person name="Li X."/>
            <person name="Kong Y."/>
            <person name="Jiang Z."/>
            <person name="Chourrout D."/>
            <person name="Li R."/>
            <person name="Bao Z."/>
        </authorList>
    </citation>
    <scope>NUCLEOTIDE SEQUENCE [LARGE SCALE GENOMIC DNA]</scope>
    <source>
        <strain evidence="10 11">PY_sf001</strain>
    </source>
</reference>
<feature type="region of interest" description="Disordered" evidence="8">
    <location>
        <begin position="1"/>
        <end position="45"/>
    </location>
</feature>
<dbReference type="Pfam" id="PF13499">
    <property type="entry name" value="EF-hand_7"/>
    <property type="match status" value="2"/>
</dbReference>
<evidence type="ECO:0000256" key="7">
    <source>
        <dbReference type="ARBA" id="ARBA00078496"/>
    </source>
</evidence>
<evidence type="ECO:0000313" key="11">
    <source>
        <dbReference type="Proteomes" id="UP000242188"/>
    </source>
</evidence>
<keyword evidence="11" id="KW-1185">Reference proteome</keyword>
<feature type="compositionally biased region" description="Basic and acidic residues" evidence="8">
    <location>
        <begin position="22"/>
        <end position="31"/>
    </location>
</feature>
<dbReference type="SMART" id="SM00054">
    <property type="entry name" value="EFh"/>
    <property type="match status" value="4"/>
</dbReference>
<dbReference type="InterPro" id="IPR050230">
    <property type="entry name" value="CALM/Myosin/TropC-like"/>
</dbReference>
<evidence type="ECO:0000259" key="9">
    <source>
        <dbReference type="PROSITE" id="PS50222"/>
    </source>
</evidence>
<evidence type="ECO:0000256" key="8">
    <source>
        <dbReference type="SAM" id="MobiDB-lite"/>
    </source>
</evidence>
<evidence type="ECO:0000256" key="3">
    <source>
        <dbReference type="ARBA" id="ARBA00023123"/>
    </source>
</evidence>
<keyword evidence="1" id="KW-0677">Repeat</keyword>
<proteinExistence type="predicted"/>
<dbReference type="InterPro" id="IPR011992">
    <property type="entry name" value="EF-hand-dom_pair"/>
</dbReference>
<dbReference type="FunFam" id="1.10.238.10:FF:000003">
    <property type="entry name" value="Calmodulin A"/>
    <property type="match status" value="1"/>
</dbReference>
<evidence type="ECO:0000256" key="5">
    <source>
        <dbReference type="ARBA" id="ARBA00023179"/>
    </source>
</evidence>
<feature type="domain" description="EF-hand" evidence="9">
    <location>
        <begin position="190"/>
        <end position="225"/>
    </location>
</feature>
<dbReference type="CDD" id="cd00051">
    <property type="entry name" value="EFh"/>
    <property type="match status" value="2"/>
</dbReference>
<accession>A0A210PV18</accession>
<dbReference type="GO" id="GO:0016460">
    <property type="term" value="C:myosin II complex"/>
    <property type="evidence" value="ECO:0007669"/>
    <property type="project" value="TreeGrafter"/>
</dbReference>
<dbReference type="STRING" id="6573.A0A210PV18"/>
<dbReference type="InterPro" id="IPR002048">
    <property type="entry name" value="EF_hand_dom"/>
</dbReference>
<dbReference type="InterPro" id="IPR018247">
    <property type="entry name" value="EF_Hand_1_Ca_BS"/>
</dbReference>
<dbReference type="GO" id="GO:0005509">
    <property type="term" value="F:calcium ion binding"/>
    <property type="evidence" value="ECO:0007669"/>
    <property type="project" value="InterPro"/>
</dbReference>
<dbReference type="EMBL" id="NEDP02005475">
    <property type="protein sequence ID" value="OWF40305.1"/>
    <property type="molecule type" value="Genomic_DNA"/>
</dbReference>
<dbReference type="SUPFAM" id="SSF47473">
    <property type="entry name" value="EF-hand"/>
    <property type="match status" value="1"/>
</dbReference>
<dbReference type="AlphaFoldDB" id="A0A210PV18"/>
<evidence type="ECO:0000256" key="4">
    <source>
        <dbReference type="ARBA" id="ARBA00023175"/>
    </source>
</evidence>
<feature type="domain" description="EF-hand" evidence="9">
    <location>
        <begin position="80"/>
        <end position="115"/>
    </location>
</feature>
<keyword evidence="5" id="KW-0514">Muscle protein</keyword>
<name>A0A210PV18_MIZYE</name>
<organism evidence="10 11">
    <name type="scientific">Mizuhopecten yessoensis</name>
    <name type="common">Japanese scallop</name>
    <name type="synonym">Patinopecten yessoensis</name>
    <dbReference type="NCBI Taxonomy" id="6573"/>
    <lineage>
        <taxon>Eukaryota</taxon>
        <taxon>Metazoa</taxon>
        <taxon>Spiralia</taxon>
        <taxon>Lophotrochozoa</taxon>
        <taxon>Mollusca</taxon>
        <taxon>Bivalvia</taxon>
        <taxon>Autobranchia</taxon>
        <taxon>Pteriomorphia</taxon>
        <taxon>Pectinida</taxon>
        <taxon>Pectinoidea</taxon>
        <taxon>Pectinidae</taxon>
        <taxon>Mizuhopecten</taxon>
    </lineage>
</organism>
<comment type="caution">
    <text evidence="10">The sequence shown here is derived from an EMBL/GenBank/DDBJ whole genome shotgun (WGS) entry which is preliminary data.</text>
</comment>
<dbReference type="Proteomes" id="UP000242188">
    <property type="component" value="Unassembled WGS sequence"/>
</dbReference>
<evidence type="ECO:0000256" key="2">
    <source>
        <dbReference type="ARBA" id="ARBA00022837"/>
    </source>
</evidence>